<dbReference type="PANTHER" id="PTHR45964:SF5">
    <property type="entry name" value="WSCD FAMILY MEMBER CG9164"/>
    <property type="match status" value="1"/>
</dbReference>
<name>A0A8S4NM83_OWEFU</name>
<evidence type="ECO:0000313" key="3">
    <source>
        <dbReference type="EMBL" id="CAH1782683.1"/>
    </source>
</evidence>
<evidence type="ECO:0000259" key="2">
    <source>
        <dbReference type="Pfam" id="PF00685"/>
    </source>
</evidence>
<dbReference type="Proteomes" id="UP000749559">
    <property type="component" value="Unassembled WGS sequence"/>
</dbReference>
<feature type="domain" description="Sulfotransferase" evidence="2">
    <location>
        <begin position="158"/>
        <end position="359"/>
    </location>
</feature>
<dbReference type="OrthoDB" id="5985073at2759"/>
<dbReference type="SUPFAM" id="SSF52540">
    <property type="entry name" value="P-loop containing nucleoside triphosphate hydrolases"/>
    <property type="match status" value="1"/>
</dbReference>
<dbReference type="Pfam" id="PF00685">
    <property type="entry name" value="Sulfotransfer_1"/>
    <property type="match status" value="1"/>
</dbReference>
<evidence type="ECO:0000256" key="1">
    <source>
        <dbReference type="ARBA" id="ARBA00010236"/>
    </source>
</evidence>
<dbReference type="InterPro" id="IPR027417">
    <property type="entry name" value="P-loop_NTPase"/>
</dbReference>
<dbReference type="InterPro" id="IPR051589">
    <property type="entry name" value="Sialate-O-sulfotransferase"/>
</dbReference>
<gene>
    <name evidence="3" type="ORF">OFUS_LOCUS9103</name>
</gene>
<proteinExistence type="inferred from homology"/>
<dbReference type="GO" id="GO:0008146">
    <property type="term" value="F:sulfotransferase activity"/>
    <property type="evidence" value="ECO:0007669"/>
    <property type="project" value="InterPro"/>
</dbReference>
<comment type="caution">
    <text evidence="3">The sequence shown here is derived from an EMBL/GenBank/DDBJ whole genome shotgun (WGS) entry which is preliminary data.</text>
</comment>
<accession>A0A8S4NM83</accession>
<comment type="similarity">
    <text evidence="1">Belongs to the WSCD family.</text>
</comment>
<dbReference type="InterPro" id="IPR000863">
    <property type="entry name" value="Sulfotransferase_dom"/>
</dbReference>
<dbReference type="PANTHER" id="PTHR45964">
    <property type="entry name" value="WSCD FAMILY MEMBER CG9164"/>
    <property type="match status" value="1"/>
</dbReference>
<protein>
    <recommendedName>
        <fullName evidence="2">Sulfotransferase domain-containing protein</fullName>
    </recommendedName>
</protein>
<dbReference type="Gene3D" id="3.40.50.300">
    <property type="entry name" value="P-loop containing nucleotide triphosphate hydrolases"/>
    <property type="match status" value="1"/>
</dbReference>
<organism evidence="3 4">
    <name type="scientific">Owenia fusiformis</name>
    <name type="common">Polychaete worm</name>
    <dbReference type="NCBI Taxonomy" id="6347"/>
    <lineage>
        <taxon>Eukaryota</taxon>
        <taxon>Metazoa</taxon>
        <taxon>Spiralia</taxon>
        <taxon>Lophotrochozoa</taxon>
        <taxon>Annelida</taxon>
        <taxon>Polychaeta</taxon>
        <taxon>Sedentaria</taxon>
        <taxon>Canalipalpata</taxon>
        <taxon>Sabellida</taxon>
        <taxon>Oweniida</taxon>
        <taxon>Oweniidae</taxon>
        <taxon>Owenia</taxon>
    </lineage>
</organism>
<dbReference type="EMBL" id="CAIIXF020000005">
    <property type="protein sequence ID" value="CAH1782683.1"/>
    <property type="molecule type" value="Genomic_DNA"/>
</dbReference>
<reference evidence="3" key="1">
    <citation type="submission" date="2022-03" db="EMBL/GenBank/DDBJ databases">
        <authorList>
            <person name="Martin C."/>
        </authorList>
    </citation>
    <scope>NUCLEOTIDE SEQUENCE</scope>
</reference>
<keyword evidence="4" id="KW-1185">Reference proteome</keyword>
<dbReference type="AlphaFoldDB" id="A0A8S4NM83"/>
<sequence>MFVRCYMKCNLCLLIIWLCCLVTTVTFLGDLKFFFNLESTMDTSSNEHEVKNPSTPLPKYGMAKSQYNNYVLNKKIGIQNILDRNPSIAGKKLFDELDEINNEERSNLYETALLMKKVEAFTVPQDTMKCYNLTTGEFRFSNVCRKVEFGWFQPLTALASYPGSGNTWTRHLIEQLTGVYTGSIYDANALKRGGFMGESRRDNSVIVIKTHESPAKSNISFTRAVLIIRNPFEAMMSEFKREYMQEHGQIDSLAATYLPDNLFTKYKSQWEFFFYGKQWAANYWYNFYATYIQLFLNGRTIEDLLVIKYEDMKTNLERELRKLAKFFKIDVSDNVVNCVVCNAEGNFHRKHYKRKHDTETDPFDDGMKAQLNKYKDVMDCILDNGLNEDGTFSRNNHTIMELCSYKHDFAGAAF</sequence>
<evidence type="ECO:0000313" key="4">
    <source>
        <dbReference type="Proteomes" id="UP000749559"/>
    </source>
</evidence>